<evidence type="ECO:0000313" key="2">
    <source>
        <dbReference type="EMBL" id="VDD31326.1"/>
    </source>
</evidence>
<dbReference type="EMBL" id="LR031875">
    <property type="protein sequence ID" value="VDD31326.1"/>
    <property type="molecule type" value="Genomic_DNA"/>
</dbReference>
<dbReference type="AlphaFoldDB" id="A0A3P6DZL3"/>
<accession>A0A3P6DZL3</accession>
<protein>
    <submittedName>
        <fullName evidence="2">Uncharacterized protein</fullName>
    </submittedName>
</protein>
<feature type="region of interest" description="Disordered" evidence="1">
    <location>
        <begin position="1"/>
        <end position="28"/>
    </location>
</feature>
<proteinExistence type="predicted"/>
<name>A0A3P6DZL3_BRAOL</name>
<reference evidence="2" key="1">
    <citation type="submission" date="2018-11" db="EMBL/GenBank/DDBJ databases">
        <authorList>
            <consortium name="Genoscope - CEA"/>
            <person name="William W."/>
        </authorList>
    </citation>
    <scope>NUCLEOTIDE SEQUENCE</scope>
</reference>
<evidence type="ECO:0000256" key="1">
    <source>
        <dbReference type="SAM" id="MobiDB-lite"/>
    </source>
</evidence>
<organism evidence="2">
    <name type="scientific">Brassica oleracea</name>
    <name type="common">Wild cabbage</name>
    <dbReference type="NCBI Taxonomy" id="3712"/>
    <lineage>
        <taxon>Eukaryota</taxon>
        <taxon>Viridiplantae</taxon>
        <taxon>Streptophyta</taxon>
        <taxon>Embryophyta</taxon>
        <taxon>Tracheophyta</taxon>
        <taxon>Spermatophyta</taxon>
        <taxon>Magnoliopsida</taxon>
        <taxon>eudicotyledons</taxon>
        <taxon>Gunneridae</taxon>
        <taxon>Pentapetalae</taxon>
        <taxon>rosids</taxon>
        <taxon>malvids</taxon>
        <taxon>Brassicales</taxon>
        <taxon>Brassicaceae</taxon>
        <taxon>Brassiceae</taxon>
        <taxon>Brassica</taxon>
    </lineage>
</organism>
<sequence length="64" mass="6621">MSAKNGSSSRTVSGDEVKITGSGGVTTQSVQQSADIARFAGSLAMVFSNLNLKVFPQDGIVLFL</sequence>
<gene>
    <name evidence="2" type="ORF">BOLC9T56649H</name>
</gene>
<feature type="compositionally biased region" description="Polar residues" evidence="1">
    <location>
        <begin position="1"/>
        <end position="12"/>
    </location>
</feature>